<evidence type="ECO:0000313" key="2">
    <source>
        <dbReference type="Proteomes" id="UP000766486"/>
    </source>
</evidence>
<proteinExistence type="predicted"/>
<comment type="caution">
    <text evidence="1">The sequence shown here is derived from an EMBL/GenBank/DDBJ whole genome shotgun (WGS) entry which is preliminary data.</text>
</comment>
<accession>A0ABY6TR77</accession>
<name>A0ABY6TR77_BIOOC</name>
<dbReference type="Proteomes" id="UP000766486">
    <property type="component" value="Unassembled WGS sequence"/>
</dbReference>
<dbReference type="EMBL" id="CABFNS010000353">
    <property type="protein sequence ID" value="VUC21131.1"/>
    <property type="molecule type" value="Genomic_DNA"/>
</dbReference>
<reference evidence="1 2" key="1">
    <citation type="submission" date="2019-06" db="EMBL/GenBank/DDBJ databases">
        <authorList>
            <person name="Broberg M."/>
        </authorList>
    </citation>
    <scope>NUCLEOTIDE SEQUENCE [LARGE SCALE GENOMIC DNA]</scope>
</reference>
<sequence length="143" mass="15425">MTRQRRMAKKKAPKIAPTAMKTVPSGARECCMNGALTVGGTAAGAYVGTPYFPVSDAVMRILPSEVEVEVVFEVVVEVVEVFEELDVVELFSSSVLVFFSSVVLDAFSVVLALDSDVVEAACELAWLEVCWVEVFAELLSVLS</sequence>
<gene>
    <name evidence="1" type="ORF">CLO192961_LOCUS41187</name>
</gene>
<evidence type="ECO:0000313" key="1">
    <source>
        <dbReference type="EMBL" id="VUC21131.1"/>
    </source>
</evidence>
<organism evidence="1 2">
    <name type="scientific">Bionectria ochroleuca</name>
    <name type="common">Gliocladium roseum</name>
    <dbReference type="NCBI Taxonomy" id="29856"/>
    <lineage>
        <taxon>Eukaryota</taxon>
        <taxon>Fungi</taxon>
        <taxon>Dikarya</taxon>
        <taxon>Ascomycota</taxon>
        <taxon>Pezizomycotina</taxon>
        <taxon>Sordariomycetes</taxon>
        <taxon>Hypocreomycetidae</taxon>
        <taxon>Hypocreales</taxon>
        <taxon>Bionectriaceae</taxon>
        <taxon>Clonostachys</taxon>
    </lineage>
</organism>
<protein>
    <submittedName>
        <fullName evidence="1">Uncharacterized protein</fullName>
    </submittedName>
</protein>
<keyword evidence="2" id="KW-1185">Reference proteome</keyword>